<protein>
    <submittedName>
        <fullName evidence="2">N-acyl-D-amino-acid deacylase</fullName>
    </submittedName>
</protein>
<dbReference type="PANTHER" id="PTHR11647:SF1">
    <property type="entry name" value="COLLAPSIN RESPONSE MEDIATOR PROTEIN"/>
    <property type="match status" value="1"/>
</dbReference>
<dbReference type="Gene3D" id="3.20.20.140">
    <property type="entry name" value="Metal-dependent hydrolases"/>
    <property type="match status" value="1"/>
</dbReference>
<dbReference type="PANTHER" id="PTHR11647">
    <property type="entry name" value="HYDRANTOINASE/DIHYDROPYRIMIDINASE FAMILY MEMBER"/>
    <property type="match status" value="1"/>
</dbReference>
<dbReference type="RefSeq" id="WP_092568886.1">
    <property type="nucleotide sequence ID" value="NZ_BMXH01000004.1"/>
</dbReference>
<dbReference type="InterPro" id="IPR011059">
    <property type="entry name" value="Metal-dep_hydrolase_composite"/>
</dbReference>
<sequence>MYVDLLIQHATIIDGSGRDAFTADVAIQGERIVAMGELENTSAHDVIEAKGLILTPGFIDVHTHDDTNVIRTPEMLPKLSQGVTTVVVGNCGISASPVTLTDDVPDPMNLLGRAEDFRYPTFAAYAQAIDAAVPSVNVAALIGHTSLRSQVMDRFDRPASDDEIAAMREQLETALGEGAVGMSSGLAYRNAFHAPTTEMNALVEAVGRAGGVYTTHLRDEFAGLIEAMDEAVATARHGQAPLVISHLKCAGAGNWGNAPKALVKLDDAARSHGVHCDCYPYTAGSSTLDLGQVTDEIDIFITWSDPHPEMARQPLQAIAEAWDLSLMDAAKRLQPAGAVYHNMSEADMRLVLSHPLSMVGSDGLPNDPHPHPRLWGTFPRVLAHYSRDLKLLPLSEAVRKMTGLSATNFGLTDRGVIRVGAFADLVLFGLARLQDTATYSVPVSLASGIELVVVNGMISYRHGEARGMRAGRLLRRDVRLSPAPASADISNGRDNALSH</sequence>
<evidence type="ECO:0000313" key="2">
    <source>
        <dbReference type="EMBL" id="SDW97688.1"/>
    </source>
</evidence>
<dbReference type="InterPro" id="IPR050378">
    <property type="entry name" value="Metallo-dep_Hydrolases_sf"/>
</dbReference>
<dbReference type="CDD" id="cd01297">
    <property type="entry name" value="D-aminoacylase"/>
    <property type="match status" value="1"/>
</dbReference>
<dbReference type="Proteomes" id="UP000198500">
    <property type="component" value="Unassembled WGS sequence"/>
</dbReference>
<dbReference type="Gene3D" id="3.30.1490.130">
    <property type="entry name" value="D-aminoacylase. Domain 3"/>
    <property type="match status" value="1"/>
</dbReference>
<dbReference type="OrthoDB" id="5687299at2"/>
<dbReference type="SUPFAM" id="SSF51556">
    <property type="entry name" value="Metallo-dependent hydrolases"/>
    <property type="match status" value="1"/>
</dbReference>
<dbReference type="SUPFAM" id="SSF51338">
    <property type="entry name" value="Composite domain of metallo-dependent hydrolases"/>
    <property type="match status" value="1"/>
</dbReference>
<proteinExistence type="predicted"/>
<dbReference type="GO" id="GO:0016811">
    <property type="term" value="F:hydrolase activity, acting on carbon-nitrogen (but not peptide) bonds, in linear amides"/>
    <property type="evidence" value="ECO:0007669"/>
    <property type="project" value="InterPro"/>
</dbReference>
<dbReference type="Gene3D" id="2.30.40.10">
    <property type="entry name" value="Urease, subunit C, domain 1"/>
    <property type="match status" value="1"/>
</dbReference>
<dbReference type="Pfam" id="PF07969">
    <property type="entry name" value="Amidohydro_3"/>
    <property type="match status" value="1"/>
</dbReference>
<organism evidence="2 3">
    <name type="scientific">Aidingimonas halophila</name>
    <dbReference type="NCBI Taxonomy" id="574349"/>
    <lineage>
        <taxon>Bacteria</taxon>
        <taxon>Pseudomonadati</taxon>
        <taxon>Pseudomonadota</taxon>
        <taxon>Gammaproteobacteria</taxon>
        <taxon>Oceanospirillales</taxon>
        <taxon>Halomonadaceae</taxon>
        <taxon>Aidingimonas</taxon>
    </lineage>
</organism>
<evidence type="ECO:0000313" key="3">
    <source>
        <dbReference type="Proteomes" id="UP000198500"/>
    </source>
</evidence>
<dbReference type="InterPro" id="IPR013108">
    <property type="entry name" value="Amidohydro_3"/>
</dbReference>
<dbReference type="InterPro" id="IPR032466">
    <property type="entry name" value="Metal_Hydrolase"/>
</dbReference>
<dbReference type="EMBL" id="FNNI01000003">
    <property type="protein sequence ID" value="SDW97688.1"/>
    <property type="molecule type" value="Genomic_DNA"/>
</dbReference>
<gene>
    <name evidence="2" type="ORF">SAMN05443545_103316</name>
</gene>
<dbReference type="AlphaFoldDB" id="A0A1H2XYN1"/>
<reference evidence="2 3" key="1">
    <citation type="submission" date="2016-10" db="EMBL/GenBank/DDBJ databases">
        <authorList>
            <person name="de Groot N.N."/>
        </authorList>
    </citation>
    <scope>NUCLEOTIDE SEQUENCE [LARGE SCALE GENOMIC DNA]</scope>
    <source>
        <strain evidence="2 3">DSM 19219</strain>
    </source>
</reference>
<feature type="domain" description="Amidohydrolase 3" evidence="1">
    <location>
        <begin position="45"/>
        <end position="460"/>
    </location>
</feature>
<name>A0A1H2XYN1_9GAMM</name>
<accession>A0A1H2XYN1</accession>
<keyword evidence="3" id="KW-1185">Reference proteome</keyword>
<evidence type="ECO:0000259" key="1">
    <source>
        <dbReference type="Pfam" id="PF07969"/>
    </source>
</evidence>
<dbReference type="STRING" id="574349.SAMN05443545_103316"/>
<dbReference type="InterPro" id="IPR023100">
    <property type="entry name" value="D-aminoacylase_insert_dom_sf"/>
</dbReference>